<dbReference type="PANTHER" id="PTHR39209">
    <property type="match status" value="1"/>
</dbReference>
<dbReference type="InterPro" id="IPR020825">
    <property type="entry name" value="Phe-tRNA_synthase-like_B3/B4"/>
</dbReference>
<dbReference type="PANTHER" id="PTHR39209:SF2">
    <property type="entry name" value="CYTOPLASMIC PROTEIN"/>
    <property type="match status" value="1"/>
</dbReference>
<dbReference type="GO" id="GO:0003723">
    <property type="term" value="F:RNA binding"/>
    <property type="evidence" value="ECO:0007669"/>
    <property type="project" value="InterPro"/>
</dbReference>
<dbReference type="STRING" id="1118060.GCA_000311845_01279"/>
<evidence type="ECO:0000313" key="2">
    <source>
        <dbReference type="EMBL" id="OUN43798.1"/>
    </source>
</evidence>
<dbReference type="Pfam" id="PF03483">
    <property type="entry name" value="B3_4"/>
    <property type="match status" value="1"/>
</dbReference>
<dbReference type="RefSeq" id="WP_087186092.1">
    <property type="nucleotide sequence ID" value="NZ_CALUIC010000001.1"/>
</dbReference>
<sequence>MKRFVVEDSFWELFPQAVIGIAVAEGMKPAASVPADDAAEIERLLDRANVQAERFITSDVISENEPVRAWREAYRAFKTKKGARCSIENLLKRVLKGNPVGSITPSVDIYNAVSLKYALPVGGEDIDAFEGDLRLGVTEGGDPFLPLGANEHDDPTLPGEVCYRDDAGAVCRCWNWRDGVRTALTDESSNAFLIIECVEPERADDCQAAVDELAQLVERYLGATIRVKALVTAENPEVVIAD</sequence>
<feature type="domain" description="B3/B4 tRNA-binding" evidence="1">
    <location>
        <begin position="68"/>
        <end position="222"/>
    </location>
</feature>
<reference evidence="3" key="1">
    <citation type="submission" date="2017-04" db="EMBL/GenBank/DDBJ databases">
        <title>Function of individual gut microbiota members based on whole genome sequencing of pure cultures obtained from chicken caecum.</title>
        <authorList>
            <person name="Medvecky M."/>
            <person name="Cejkova D."/>
            <person name="Polansky O."/>
            <person name="Karasova D."/>
            <person name="Kubasova T."/>
            <person name="Cizek A."/>
            <person name="Rychlik I."/>
        </authorList>
    </citation>
    <scope>NUCLEOTIDE SEQUENCE [LARGE SCALE GENOMIC DNA]</scope>
    <source>
        <strain evidence="3">An70</strain>
    </source>
</reference>
<dbReference type="AlphaFoldDB" id="A0A1Y3U9C8"/>
<comment type="caution">
    <text evidence="2">The sequence shown here is derived from an EMBL/GenBank/DDBJ whole genome shotgun (WGS) entry which is preliminary data.</text>
</comment>
<gene>
    <name evidence="2" type="ORF">B5G21_03670</name>
</gene>
<dbReference type="SUPFAM" id="SSF56037">
    <property type="entry name" value="PheT/TilS domain"/>
    <property type="match status" value="1"/>
</dbReference>
<protein>
    <recommendedName>
        <fullName evidence="1">B3/B4 tRNA-binding domain-containing protein</fullName>
    </recommendedName>
</protein>
<dbReference type="Gene3D" id="3.50.40.10">
    <property type="entry name" value="Phenylalanyl-trna Synthetase, Chain B, domain 3"/>
    <property type="match status" value="1"/>
</dbReference>
<keyword evidence="3" id="KW-1185">Reference proteome</keyword>
<evidence type="ECO:0000313" key="3">
    <source>
        <dbReference type="Proteomes" id="UP000196560"/>
    </source>
</evidence>
<dbReference type="Proteomes" id="UP000196560">
    <property type="component" value="Unassembled WGS sequence"/>
</dbReference>
<dbReference type="InterPro" id="IPR005146">
    <property type="entry name" value="B3/B4_tRNA-bd"/>
</dbReference>
<evidence type="ECO:0000259" key="1">
    <source>
        <dbReference type="SMART" id="SM00873"/>
    </source>
</evidence>
<organism evidence="2 3">
    <name type="scientific">Enorma massiliensis</name>
    <dbReference type="NCBI Taxonomy" id="1472761"/>
    <lineage>
        <taxon>Bacteria</taxon>
        <taxon>Bacillati</taxon>
        <taxon>Actinomycetota</taxon>
        <taxon>Coriobacteriia</taxon>
        <taxon>Coriobacteriales</taxon>
        <taxon>Coriobacteriaceae</taxon>
        <taxon>Enorma</taxon>
    </lineage>
</organism>
<accession>A0A1Y3U9C8</accession>
<proteinExistence type="predicted"/>
<name>A0A1Y3U9C8_9ACTN</name>
<dbReference type="GO" id="GO:0004826">
    <property type="term" value="F:phenylalanine-tRNA ligase activity"/>
    <property type="evidence" value="ECO:0007669"/>
    <property type="project" value="InterPro"/>
</dbReference>
<dbReference type="SMART" id="SM00873">
    <property type="entry name" value="B3_4"/>
    <property type="match status" value="1"/>
</dbReference>
<dbReference type="eggNOG" id="COG3382">
    <property type="taxonomic scope" value="Bacteria"/>
</dbReference>
<dbReference type="EMBL" id="NFHO01000003">
    <property type="protein sequence ID" value="OUN43798.1"/>
    <property type="molecule type" value="Genomic_DNA"/>
</dbReference>